<keyword evidence="1 6" id="KW-0238">DNA-binding</keyword>
<evidence type="ECO:0000256" key="1">
    <source>
        <dbReference type="ARBA" id="ARBA00023125"/>
    </source>
</evidence>
<dbReference type="InterPro" id="IPR000792">
    <property type="entry name" value="Tscrpt_reg_LuxR_C"/>
</dbReference>
<evidence type="ECO:0000256" key="2">
    <source>
        <dbReference type="PROSITE-ProRule" id="PRU00169"/>
    </source>
</evidence>
<feature type="domain" description="Response regulatory" evidence="5">
    <location>
        <begin position="14"/>
        <end position="126"/>
    </location>
</feature>
<dbReference type="SUPFAM" id="SSF52172">
    <property type="entry name" value="CheY-like"/>
    <property type="match status" value="1"/>
</dbReference>
<feature type="region of interest" description="Disordered" evidence="3">
    <location>
        <begin position="148"/>
        <end position="171"/>
    </location>
</feature>
<dbReference type="InterPro" id="IPR039420">
    <property type="entry name" value="WalR-like"/>
</dbReference>
<dbReference type="AlphaFoldDB" id="A0A8J3KC56"/>
<evidence type="ECO:0000259" key="4">
    <source>
        <dbReference type="PROSITE" id="PS50043"/>
    </source>
</evidence>
<dbReference type="InterPro" id="IPR016032">
    <property type="entry name" value="Sig_transdc_resp-reg_C-effctor"/>
</dbReference>
<dbReference type="EMBL" id="BONH01000007">
    <property type="protein sequence ID" value="GIF96937.1"/>
    <property type="molecule type" value="Genomic_DNA"/>
</dbReference>
<dbReference type="Pfam" id="PF00196">
    <property type="entry name" value="GerE"/>
    <property type="match status" value="1"/>
</dbReference>
<feature type="domain" description="HTH luxR-type" evidence="4">
    <location>
        <begin position="162"/>
        <end position="227"/>
    </location>
</feature>
<sequence>MITQAHSSSATRVRALISDDNLLVRLGIRSVLEGSDVVSVVGEAGDRTETVSRARSLTPDVIVASHGALAADDDAALALPDQALVLVVSHSQERHLVEHAFRNGATSYLIHGQFAAADLVAAVVATAARRPYLSPGAVAAMVESFRTQSIPEPQPEPEPEPEPSPRARVSRREAELMEHIVCGRTNREIAARLYVTEKTVKNHINHIYTKLGARTRAEVIAIWLGLADQPTAPR</sequence>
<evidence type="ECO:0000259" key="5">
    <source>
        <dbReference type="PROSITE" id="PS50110"/>
    </source>
</evidence>
<dbReference type="CDD" id="cd06170">
    <property type="entry name" value="LuxR_C_like"/>
    <property type="match status" value="1"/>
</dbReference>
<dbReference type="InterPro" id="IPR011006">
    <property type="entry name" value="CheY-like_superfamily"/>
</dbReference>
<accession>A0A8J3KC56</accession>
<dbReference type="RefSeq" id="WP_120314815.1">
    <property type="nucleotide sequence ID" value="NZ_BONH01000007.1"/>
</dbReference>
<dbReference type="GO" id="GO:0000160">
    <property type="term" value="P:phosphorelay signal transduction system"/>
    <property type="evidence" value="ECO:0007669"/>
    <property type="project" value="InterPro"/>
</dbReference>
<comment type="caution">
    <text evidence="2">Lacks conserved residue(s) required for the propagation of feature annotation.</text>
</comment>
<comment type="caution">
    <text evidence="6">The sequence shown here is derived from an EMBL/GenBank/DDBJ whole genome shotgun (WGS) entry which is preliminary data.</text>
</comment>
<protein>
    <submittedName>
        <fullName evidence="6">DNA-binding response regulator</fullName>
    </submittedName>
</protein>
<evidence type="ECO:0000313" key="6">
    <source>
        <dbReference type="EMBL" id="GIF96937.1"/>
    </source>
</evidence>
<dbReference type="PRINTS" id="PR00038">
    <property type="entry name" value="HTHLUXR"/>
</dbReference>
<dbReference type="PANTHER" id="PTHR43214">
    <property type="entry name" value="TWO-COMPONENT RESPONSE REGULATOR"/>
    <property type="match status" value="1"/>
</dbReference>
<keyword evidence="7" id="KW-1185">Reference proteome</keyword>
<gene>
    <name evidence="6" type="ORF">Cci01nite_20310</name>
</gene>
<proteinExistence type="predicted"/>
<dbReference type="Proteomes" id="UP000659904">
    <property type="component" value="Unassembled WGS sequence"/>
</dbReference>
<name>A0A8J3KC56_9ACTN</name>
<dbReference type="InterPro" id="IPR001789">
    <property type="entry name" value="Sig_transdc_resp-reg_receiver"/>
</dbReference>
<dbReference type="SUPFAM" id="SSF46894">
    <property type="entry name" value="C-terminal effector domain of the bipartite response regulators"/>
    <property type="match status" value="1"/>
</dbReference>
<dbReference type="PROSITE" id="PS50110">
    <property type="entry name" value="RESPONSE_REGULATORY"/>
    <property type="match status" value="1"/>
</dbReference>
<evidence type="ECO:0000313" key="7">
    <source>
        <dbReference type="Proteomes" id="UP000659904"/>
    </source>
</evidence>
<dbReference type="GO" id="GO:0006355">
    <property type="term" value="P:regulation of DNA-templated transcription"/>
    <property type="evidence" value="ECO:0007669"/>
    <property type="project" value="InterPro"/>
</dbReference>
<dbReference type="PROSITE" id="PS50043">
    <property type="entry name" value="HTH_LUXR_2"/>
    <property type="match status" value="1"/>
</dbReference>
<reference evidence="6 7" key="1">
    <citation type="submission" date="2021-01" db="EMBL/GenBank/DDBJ databases">
        <title>Whole genome shotgun sequence of Catellatospora citrea NBRC 14495.</title>
        <authorList>
            <person name="Komaki H."/>
            <person name="Tamura T."/>
        </authorList>
    </citation>
    <scope>NUCLEOTIDE SEQUENCE [LARGE SCALE GENOMIC DNA]</scope>
    <source>
        <strain evidence="6 7">NBRC 14495</strain>
    </source>
</reference>
<evidence type="ECO:0000256" key="3">
    <source>
        <dbReference type="SAM" id="MobiDB-lite"/>
    </source>
</evidence>
<dbReference type="PANTHER" id="PTHR43214:SF43">
    <property type="entry name" value="TWO-COMPONENT RESPONSE REGULATOR"/>
    <property type="match status" value="1"/>
</dbReference>
<organism evidence="6 7">
    <name type="scientific">Catellatospora citrea</name>
    <dbReference type="NCBI Taxonomy" id="53366"/>
    <lineage>
        <taxon>Bacteria</taxon>
        <taxon>Bacillati</taxon>
        <taxon>Actinomycetota</taxon>
        <taxon>Actinomycetes</taxon>
        <taxon>Micromonosporales</taxon>
        <taxon>Micromonosporaceae</taxon>
        <taxon>Catellatospora</taxon>
    </lineage>
</organism>
<dbReference type="Gene3D" id="3.40.50.2300">
    <property type="match status" value="1"/>
</dbReference>
<dbReference type="SMART" id="SM00421">
    <property type="entry name" value="HTH_LUXR"/>
    <property type="match status" value="1"/>
</dbReference>
<dbReference type="PROSITE" id="PS00622">
    <property type="entry name" value="HTH_LUXR_1"/>
    <property type="match status" value="1"/>
</dbReference>
<dbReference type="GO" id="GO:0003677">
    <property type="term" value="F:DNA binding"/>
    <property type="evidence" value="ECO:0007669"/>
    <property type="project" value="UniProtKB-KW"/>
</dbReference>